<dbReference type="GO" id="GO:0032797">
    <property type="term" value="C:SMN complex"/>
    <property type="evidence" value="ECO:0007669"/>
    <property type="project" value="TreeGrafter"/>
</dbReference>
<keyword evidence="9" id="KW-1185">Reference proteome</keyword>
<dbReference type="SMART" id="SM00320">
    <property type="entry name" value="WD40"/>
    <property type="match status" value="7"/>
</dbReference>
<evidence type="ECO:0000256" key="5">
    <source>
        <dbReference type="ARBA" id="ARBA00038394"/>
    </source>
</evidence>
<protein>
    <recommendedName>
        <fullName evidence="6">Serine-threonine kinase receptor-associated protein</fullName>
    </recommendedName>
</protein>
<accession>A0A5B6W5P4</accession>
<keyword evidence="4" id="KW-0508">mRNA splicing</keyword>
<evidence type="ECO:0000256" key="2">
    <source>
        <dbReference type="ARBA" id="ARBA00022664"/>
    </source>
</evidence>
<dbReference type="AlphaFoldDB" id="A0A5B6W5P4"/>
<comment type="caution">
    <text evidence="8">The sequence shown here is derived from an EMBL/GenBank/DDBJ whole genome shotgun (WGS) entry which is preliminary data.</text>
</comment>
<dbReference type="InterPro" id="IPR015943">
    <property type="entry name" value="WD40/YVTN_repeat-like_dom_sf"/>
</dbReference>
<dbReference type="GO" id="GO:0003723">
    <property type="term" value="F:RNA binding"/>
    <property type="evidence" value="ECO:0007669"/>
    <property type="project" value="TreeGrafter"/>
</dbReference>
<dbReference type="InterPro" id="IPR036322">
    <property type="entry name" value="WD40_repeat_dom_sf"/>
</dbReference>
<dbReference type="PROSITE" id="PS50082">
    <property type="entry name" value="WD_REPEATS_2"/>
    <property type="match status" value="2"/>
</dbReference>
<keyword evidence="2" id="KW-0507">mRNA processing</keyword>
<feature type="repeat" description="WD" evidence="7">
    <location>
        <begin position="266"/>
        <end position="298"/>
    </location>
</feature>
<evidence type="ECO:0000256" key="1">
    <source>
        <dbReference type="ARBA" id="ARBA00022574"/>
    </source>
</evidence>
<dbReference type="PANTHER" id="PTHR19877">
    <property type="entry name" value="EUKARYOTIC TRANSLATION INITIATION FACTOR 3 SUBUNIT I"/>
    <property type="match status" value="1"/>
</dbReference>
<dbReference type="OrthoDB" id="200206at2759"/>
<keyword evidence="3" id="KW-0677">Repeat</keyword>
<dbReference type="Proteomes" id="UP000325315">
    <property type="component" value="Unassembled WGS sequence"/>
</dbReference>
<reference evidence="9" key="1">
    <citation type="journal article" date="2019" name="Plant Biotechnol. J.">
        <title>Genome sequencing of the Australian wild diploid species Gossypium australe highlights disease resistance and delayed gland morphogenesis.</title>
        <authorList>
            <person name="Cai Y."/>
            <person name="Cai X."/>
            <person name="Wang Q."/>
            <person name="Wang P."/>
            <person name="Zhang Y."/>
            <person name="Cai C."/>
            <person name="Xu Y."/>
            <person name="Wang K."/>
            <person name="Zhou Z."/>
            <person name="Wang C."/>
            <person name="Geng S."/>
            <person name="Li B."/>
            <person name="Dong Q."/>
            <person name="Hou Y."/>
            <person name="Wang H."/>
            <person name="Ai P."/>
            <person name="Liu Z."/>
            <person name="Yi F."/>
            <person name="Sun M."/>
            <person name="An G."/>
            <person name="Cheng J."/>
            <person name="Zhang Y."/>
            <person name="Shi Q."/>
            <person name="Xie Y."/>
            <person name="Shi X."/>
            <person name="Chang Y."/>
            <person name="Huang F."/>
            <person name="Chen Y."/>
            <person name="Hong S."/>
            <person name="Mi L."/>
            <person name="Sun Q."/>
            <person name="Zhang L."/>
            <person name="Zhou B."/>
            <person name="Peng R."/>
            <person name="Zhang X."/>
            <person name="Liu F."/>
        </authorList>
    </citation>
    <scope>NUCLEOTIDE SEQUENCE [LARGE SCALE GENOMIC DNA]</scope>
    <source>
        <strain evidence="9">cv. PA1801</strain>
    </source>
</reference>
<dbReference type="GO" id="GO:0000387">
    <property type="term" value="P:spliceosomal snRNP assembly"/>
    <property type="evidence" value="ECO:0007669"/>
    <property type="project" value="TreeGrafter"/>
</dbReference>
<dbReference type="FunFam" id="2.130.10.10:FF:000133">
    <property type="entry name" value="Serine-threonine kinase receptor-associated protein"/>
    <property type="match status" value="1"/>
</dbReference>
<name>A0A5B6W5P4_9ROSI</name>
<dbReference type="GO" id="GO:0016301">
    <property type="term" value="F:kinase activity"/>
    <property type="evidence" value="ECO:0007669"/>
    <property type="project" value="UniProtKB-KW"/>
</dbReference>
<evidence type="ECO:0000313" key="8">
    <source>
        <dbReference type="EMBL" id="KAA3476951.1"/>
    </source>
</evidence>
<proteinExistence type="inferred from homology"/>
<evidence type="ECO:0000256" key="3">
    <source>
        <dbReference type="ARBA" id="ARBA00022737"/>
    </source>
</evidence>
<dbReference type="PROSITE" id="PS50294">
    <property type="entry name" value="WD_REPEATS_REGION"/>
    <property type="match status" value="2"/>
</dbReference>
<dbReference type="EMBL" id="SMMG02000004">
    <property type="protein sequence ID" value="KAA3476951.1"/>
    <property type="molecule type" value="Genomic_DNA"/>
</dbReference>
<evidence type="ECO:0000256" key="7">
    <source>
        <dbReference type="PROSITE-ProRule" id="PRU00221"/>
    </source>
</evidence>
<comment type="similarity">
    <text evidence="5">Belongs to the WD repeat STRAP family.</text>
</comment>
<sequence>MDKKKIAVPLVCHGHSRPVVDLFYSPVTLDGFFLISASKDSSPMLRNGETGDWIGTFEGHKGAVWSVCLDTNALRAASGSADFTAKVWNALTGDILHAFEHKHIVRACAFSEDTRLLLTGGIEKVLCVYDLNRPEAPPREVDKSPGSVRMVSWMHSDQTLLSSCTDIGGVRLWDVRSGKIVQTLETKSPVTSAEVSQDGRYITTADGSTVKFWDTEHFGLVKSYNMPCTVESASLEPKYGNKFIAGGEDMWVRVFDFHSGDETACNKGHHGPVHCVRFSPGGESYASGSEDGTIRIWQTGPLTDHEETKSHAANGSVGKVKVSVEEVSRKIGGFHIAEEGKTKEKE</sequence>
<feature type="repeat" description="WD" evidence="7">
    <location>
        <begin position="57"/>
        <end position="98"/>
    </location>
</feature>
<dbReference type="InterPro" id="IPR001680">
    <property type="entry name" value="WD40_rpt"/>
</dbReference>
<dbReference type="SUPFAM" id="SSF50978">
    <property type="entry name" value="WD40 repeat-like"/>
    <property type="match status" value="1"/>
</dbReference>
<keyword evidence="8" id="KW-0808">Transferase</keyword>
<dbReference type="Gene3D" id="2.130.10.10">
    <property type="entry name" value="YVTN repeat-like/Quinoprotein amine dehydrogenase"/>
    <property type="match status" value="1"/>
</dbReference>
<keyword evidence="8" id="KW-0675">Receptor</keyword>
<dbReference type="Pfam" id="PF00400">
    <property type="entry name" value="WD40"/>
    <property type="match status" value="4"/>
</dbReference>
<evidence type="ECO:0000313" key="9">
    <source>
        <dbReference type="Proteomes" id="UP000325315"/>
    </source>
</evidence>
<keyword evidence="1 7" id="KW-0853">WD repeat</keyword>
<evidence type="ECO:0000256" key="4">
    <source>
        <dbReference type="ARBA" id="ARBA00023187"/>
    </source>
</evidence>
<organism evidence="8 9">
    <name type="scientific">Gossypium australe</name>
    <dbReference type="NCBI Taxonomy" id="47621"/>
    <lineage>
        <taxon>Eukaryota</taxon>
        <taxon>Viridiplantae</taxon>
        <taxon>Streptophyta</taxon>
        <taxon>Embryophyta</taxon>
        <taxon>Tracheophyta</taxon>
        <taxon>Spermatophyta</taxon>
        <taxon>Magnoliopsida</taxon>
        <taxon>eudicotyledons</taxon>
        <taxon>Gunneridae</taxon>
        <taxon>Pentapetalae</taxon>
        <taxon>rosids</taxon>
        <taxon>malvids</taxon>
        <taxon>Malvales</taxon>
        <taxon>Malvaceae</taxon>
        <taxon>Malvoideae</taxon>
        <taxon>Gossypium</taxon>
    </lineage>
</organism>
<keyword evidence="8" id="KW-0418">Kinase</keyword>
<gene>
    <name evidence="8" type="ORF">EPI10_010880</name>
</gene>
<dbReference type="PANTHER" id="PTHR19877:SF13">
    <property type="entry name" value="SERINE-THREONINE KINASE RECEPTOR-ASSOCIATED PROTEIN"/>
    <property type="match status" value="1"/>
</dbReference>
<dbReference type="CDD" id="cd00200">
    <property type="entry name" value="WD40"/>
    <property type="match status" value="1"/>
</dbReference>
<evidence type="ECO:0000256" key="6">
    <source>
        <dbReference type="ARBA" id="ARBA00040390"/>
    </source>
</evidence>